<name>A0AAD7B1N5_9AGAR</name>
<dbReference type="EMBL" id="JARKIF010000047">
    <property type="protein sequence ID" value="KAJ7607933.1"/>
    <property type="molecule type" value="Genomic_DNA"/>
</dbReference>
<dbReference type="GO" id="GO:0006508">
    <property type="term" value="P:proteolysis"/>
    <property type="evidence" value="ECO:0007669"/>
    <property type="project" value="UniProtKB-KW"/>
</dbReference>
<dbReference type="SMART" id="SM00230">
    <property type="entry name" value="CysPc"/>
    <property type="match status" value="1"/>
</dbReference>
<feature type="domain" description="Calpain catalytic" evidence="8">
    <location>
        <begin position="99"/>
        <end position="386"/>
    </location>
</feature>
<evidence type="ECO:0000256" key="4">
    <source>
        <dbReference type="ARBA" id="ARBA00022807"/>
    </source>
</evidence>
<keyword evidence="3 6" id="KW-0378">Hydrolase</keyword>
<evidence type="ECO:0000313" key="10">
    <source>
        <dbReference type="Proteomes" id="UP001221142"/>
    </source>
</evidence>
<dbReference type="PANTHER" id="PTHR10183:SF379">
    <property type="entry name" value="CALPAIN-5"/>
    <property type="match status" value="1"/>
</dbReference>
<gene>
    <name evidence="9" type="ORF">FB45DRAFT_1039995</name>
</gene>
<comment type="caution">
    <text evidence="9">The sequence shown here is derived from an EMBL/GenBank/DDBJ whole genome shotgun (WGS) entry which is preliminary data.</text>
</comment>
<reference evidence="9" key="1">
    <citation type="submission" date="2023-03" db="EMBL/GenBank/DDBJ databases">
        <title>Massive genome expansion in bonnet fungi (Mycena s.s.) driven by repeated elements and novel gene families across ecological guilds.</title>
        <authorList>
            <consortium name="Lawrence Berkeley National Laboratory"/>
            <person name="Harder C.B."/>
            <person name="Miyauchi S."/>
            <person name="Viragh M."/>
            <person name="Kuo A."/>
            <person name="Thoen E."/>
            <person name="Andreopoulos B."/>
            <person name="Lu D."/>
            <person name="Skrede I."/>
            <person name="Drula E."/>
            <person name="Henrissat B."/>
            <person name="Morin E."/>
            <person name="Kohler A."/>
            <person name="Barry K."/>
            <person name="LaButti K."/>
            <person name="Morin E."/>
            <person name="Salamov A."/>
            <person name="Lipzen A."/>
            <person name="Mereny Z."/>
            <person name="Hegedus B."/>
            <person name="Baldrian P."/>
            <person name="Stursova M."/>
            <person name="Weitz H."/>
            <person name="Taylor A."/>
            <person name="Grigoriev I.V."/>
            <person name="Nagy L.G."/>
            <person name="Martin F."/>
            <person name="Kauserud H."/>
        </authorList>
    </citation>
    <scope>NUCLEOTIDE SEQUENCE</scope>
    <source>
        <strain evidence="9">9284</strain>
    </source>
</reference>
<dbReference type="PRINTS" id="PR00704">
    <property type="entry name" value="CALPAIN"/>
</dbReference>
<evidence type="ECO:0000256" key="5">
    <source>
        <dbReference type="PIRSR" id="PIRSR622684-1"/>
    </source>
</evidence>
<feature type="active site" evidence="5 6">
    <location>
        <position position="332"/>
    </location>
</feature>
<feature type="region of interest" description="Disordered" evidence="7">
    <location>
        <begin position="576"/>
        <end position="671"/>
    </location>
</feature>
<proteinExistence type="inferred from homology"/>
<evidence type="ECO:0000259" key="8">
    <source>
        <dbReference type="PROSITE" id="PS50203"/>
    </source>
</evidence>
<sequence>MPHDAKRRIPNDKPLAHAGAGGQTFYAQRESQAGLLVTDELEKALTECKTLVARITKDCRARNRRFRDIEFDIENDTQRCLFGLTRSEDVSYSPSGVERVSKIFNNKHSFFVDGVDSSDIVQGRLGDCWFLSALSTMSTSRGLIEKFCVARDEAVGIYGWIFFRDARWVTVIIEIYLFEELTEAEKALYHRDKDLFNKSARTGGKSLYFARSETEGETWVPLFEKAYAKLHGDYASISGGYSCEAIEDLTGGVSTFIPTKDILDPDVFWREELLRATEDRLFGCAFDSLDPGRRGNSDSASDLRVNGLIGGHAYSVLRAVGFNGKRFVVLRNPWGDSEWTGPWSDGSREWTEEWLPALKVLKHGFADDGEFVMEYEDFLSNWDLVEKTLIFDDSWVMSSRWLQVTARQATAAWSYGDISFTISLPAPTKAVIVLSKLRVDERYFSEMSGNSCWMFDFVVFKKGKKDIVAESEPGRMFLRSVNAEVDLEAGEYVVHVSLDHAVNPEIEEIDPEKTSMRKYSRVRTERAKSQSIASNFEPRAVLENMPIPLDVLAGQDLMELEAKALDVEKALALVNGEAEGEFQEKDDGENEEDEDEADQEKEKEVKVGKQHRKRGSKRAQKKSAKSKMAAPPREAQDDSDCEETNEEESSEADDEASTMDSSEEGETEEDLEYTVVLGLRVYTNRDAPAVVGGQLRHEMKASMAVRLHI</sequence>
<keyword evidence="2 6" id="KW-0645">Protease</keyword>
<comment type="similarity">
    <text evidence="1">Belongs to the peptidase C2 family.</text>
</comment>
<keyword evidence="4 6" id="KW-0788">Thiol protease</keyword>
<dbReference type="SUPFAM" id="SSF54001">
    <property type="entry name" value="Cysteine proteinases"/>
    <property type="match status" value="1"/>
</dbReference>
<evidence type="ECO:0000256" key="2">
    <source>
        <dbReference type="ARBA" id="ARBA00022670"/>
    </source>
</evidence>
<evidence type="ECO:0000256" key="7">
    <source>
        <dbReference type="SAM" id="MobiDB-lite"/>
    </source>
</evidence>
<dbReference type="Proteomes" id="UP001221142">
    <property type="component" value="Unassembled WGS sequence"/>
</dbReference>
<organism evidence="9 10">
    <name type="scientific">Roridomyces roridus</name>
    <dbReference type="NCBI Taxonomy" id="1738132"/>
    <lineage>
        <taxon>Eukaryota</taxon>
        <taxon>Fungi</taxon>
        <taxon>Dikarya</taxon>
        <taxon>Basidiomycota</taxon>
        <taxon>Agaricomycotina</taxon>
        <taxon>Agaricomycetes</taxon>
        <taxon>Agaricomycetidae</taxon>
        <taxon>Agaricales</taxon>
        <taxon>Marasmiineae</taxon>
        <taxon>Mycenaceae</taxon>
        <taxon>Roridomyces</taxon>
    </lineage>
</organism>
<dbReference type="InterPro" id="IPR001300">
    <property type="entry name" value="Peptidase_C2_calpain_cat"/>
</dbReference>
<dbReference type="PROSITE" id="PS00139">
    <property type="entry name" value="THIOL_PROTEASE_CYS"/>
    <property type="match status" value="1"/>
</dbReference>
<dbReference type="Pfam" id="PF00648">
    <property type="entry name" value="Peptidase_C2"/>
    <property type="match status" value="1"/>
</dbReference>
<dbReference type="CDD" id="cd00044">
    <property type="entry name" value="CysPc"/>
    <property type="match status" value="1"/>
</dbReference>
<feature type="active site" evidence="5 6">
    <location>
        <position position="128"/>
    </location>
</feature>
<evidence type="ECO:0000256" key="3">
    <source>
        <dbReference type="ARBA" id="ARBA00022801"/>
    </source>
</evidence>
<dbReference type="InterPro" id="IPR000169">
    <property type="entry name" value="Pept_cys_AS"/>
</dbReference>
<dbReference type="PROSITE" id="PS50203">
    <property type="entry name" value="CALPAIN_CAT"/>
    <property type="match status" value="1"/>
</dbReference>
<feature type="compositionally biased region" description="Acidic residues" evidence="7">
    <location>
        <begin position="637"/>
        <end position="671"/>
    </location>
</feature>
<protein>
    <recommendedName>
        <fullName evidence="8">Calpain catalytic domain-containing protein</fullName>
    </recommendedName>
</protein>
<dbReference type="PANTHER" id="PTHR10183">
    <property type="entry name" value="CALPAIN"/>
    <property type="match status" value="1"/>
</dbReference>
<dbReference type="Gene3D" id="3.90.70.10">
    <property type="entry name" value="Cysteine proteinases"/>
    <property type="match status" value="1"/>
</dbReference>
<evidence type="ECO:0000256" key="1">
    <source>
        <dbReference type="ARBA" id="ARBA00007623"/>
    </source>
</evidence>
<feature type="compositionally biased region" description="Acidic residues" evidence="7">
    <location>
        <begin position="578"/>
        <end position="599"/>
    </location>
</feature>
<evidence type="ECO:0000256" key="6">
    <source>
        <dbReference type="PROSITE-ProRule" id="PRU00239"/>
    </source>
</evidence>
<feature type="compositionally biased region" description="Basic residues" evidence="7">
    <location>
        <begin position="608"/>
        <end position="625"/>
    </location>
</feature>
<evidence type="ECO:0000313" key="9">
    <source>
        <dbReference type="EMBL" id="KAJ7607933.1"/>
    </source>
</evidence>
<keyword evidence="10" id="KW-1185">Reference proteome</keyword>
<dbReference type="InterPro" id="IPR038765">
    <property type="entry name" value="Papain-like_cys_pep_sf"/>
</dbReference>
<accession>A0AAD7B1N5</accession>
<feature type="active site" evidence="5 6">
    <location>
        <position position="312"/>
    </location>
</feature>
<dbReference type="GO" id="GO:0004198">
    <property type="term" value="F:calcium-dependent cysteine-type endopeptidase activity"/>
    <property type="evidence" value="ECO:0007669"/>
    <property type="project" value="InterPro"/>
</dbReference>
<dbReference type="AlphaFoldDB" id="A0AAD7B1N5"/>
<dbReference type="InterPro" id="IPR022684">
    <property type="entry name" value="Calpain_cysteine_protease"/>
</dbReference>